<protein>
    <submittedName>
        <fullName evidence="2">Uncharacterized protein</fullName>
    </submittedName>
</protein>
<reference evidence="2" key="1">
    <citation type="submission" date="2022-10" db="EMBL/GenBank/DDBJ databases">
        <authorList>
            <person name="Chen Y."/>
            <person name="Dougan E. K."/>
            <person name="Chan C."/>
            <person name="Rhodes N."/>
            <person name="Thang M."/>
        </authorList>
    </citation>
    <scope>NUCLEOTIDE SEQUENCE</scope>
</reference>
<evidence type="ECO:0000313" key="4">
    <source>
        <dbReference type="Proteomes" id="UP001152797"/>
    </source>
</evidence>
<dbReference type="EMBL" id="CAMXCT020000579">
    <property type="protein sequence ID" value="CAL1134085.1"/>
    <property type="molecule type" value="Genomic_DNA"/>
</dbReference>
<keyword evidence="4" id="KW-1185">Reference proteome</keyword>
<name>A0A9P1BY48_9DINO</name>
<evidence type="ECO:0000256" key="1">
    <source>
        <dbReference type="SAM" id="MobiDB-lite"/>
    </source>
</evidence>
<feature type="region of interest" description="Disordered" evidence="1">
    <location>
        <begin position="173"/>
        <end position="202"/>
    </location>
</feature>
<sequence>MAAALGLNAHPGRLLSSVHGAGVAIQIAFLVLSQLQDVAWDAMESLDYDDIELAEDPLQADHVKSMCNGELTTDKVSRALTRMFGGDSKPNAKVYYQWEDDSYGYGYEDAIHYADNTVGEEGIPPELDEATLAVEDAYINYLDSCKKMRQLALSRGFYPMVAVDLNDSDFGGRGSGKSFGKSRNMRSGKGKGKSKGKGGGKSWKELELDTLCLEPEDSSLAEDLHRRTTHRHPRRQSRLQVEAVHNMDHSGSCGDFHWHEEINFVSQEVGWAIMDSGATRTVCGEAIWDKLNSYLTMRGMGAEISKDPRDFRFGDGVTVRSQFCARTPVCVGKVWRELIKPIISSNGHYMINIFNDLNNILHVEDLYYKATVSDETEVYLDTVISDDISDEELDLEVDVDEDIIHEVIFGVAEKNKIHQRTLKFWEVFVDEDNLGRYLRQTYPDVGVSQFSLPRWNFEDLEIQRDFRKLAAQDLKVYEKVHADSKKIYFDCTSEQPADAASWLATTLENMKGYYETVLDRCRTGLKASPDAMQNYEPDLVRQFGDAIYKSMAEVWQQRGQAELMTLELVVHSSEEMQYLQEKAGEDWRHVSDEYVQVARRHKCPQCIAKAQPENGLQRPLAERILAALRPVLGPVRGLDLASRAQSPDLQMVLFPLMNHNTRYQRQPQQLHRSRNLLPLQLLSLVPLKDLTPSSPQILNYRTT</sequence>
<reference evidence="3" key="2">
    <citation type="submission" date="2024-04" db="EMBL/GenBank/DDBJ databases">
        <authorList>
            <person name="Chen Y."/>
            <person name="Shah S."/>
            <person name="Dougan E. K."/>
            <person name="Thang M."/>
            <person name="Chan C."/>
        </authorList>
    </citation>
    <scope>NUCLEOTIDE SEQUENCE [LARGE SCALE GENOMIC DNA]</scope>
</reference>
<dbReference type="AlphaFoldDB" id="A0A9P1BY48"/>
<proteinExistence type="predicted"/>
<dbReference type="EMBL" id="CAMXCT010000579">
    <property type="protein sequence ID" value="CAI3980710.1"/>
    <property type="molecule type" value="Genomic_DNA"/>
</dbReference>
<feature type="compositionally biased region" description="Basic residues" evidence="1">
    <location>
        <begin position="183"/>
        <end position="198"/>
    </location>
</feature>
<evidence type="ECO:0000313" key="2">
    <source>
        <dbReference type="EMBL" id="CAI3980710.1"/>
    </source>
</evidence>
<organism evidence="2">
    <name type="scientific">Cladocopium goreaui</name>
    <dbReference type="NCBI Taxonomy" id="2562237"/>
    <lineage>
        <taxon>Eukaryota</taxon>
        <taxon>Sar</taxon>
        <taxon>Alveolata</taxon>
        <taxon>Dinophyceae</taxon>
        <taxon>Suessiales</taxon>
        <taxon>Symbiodiniaceae</taxon>
        <taxon>Cladocopium</taxon>
    </lineage>
</organism>
<dbReference type="Proteomes" id="UP001152797">
    <property type="component" value="Unassembled WGS sequence"/>
</dbReference>
<gene>
    <name evidence="2" type="ORF">C1SCF055_LOCUS8569</name>
</gene>
<comment type="caution">
    <text evidence="2">The sequence shown here is derived from an EMBL/GenBank/DDBJ whole genome shotgun (WGS) entry which is preliminary data.</text>
</comment>
<dbReference type="EMBL" id="CAMXCT030000579">
    <property type="protein sequence ID" value="CAL4768022.1"/>
    <property type="molecule type" value="Genomic_DNA"/>
</dbReference>
<evidence type="ECO:0000313" key="3">
    <source>
        <dbReference type="EMBL" id="CAL1134085.1"/>
    </source>
</evidence>
<accession>A0A9P1BY48</accession>